<reference evidence="1 2" key="1">
    <citation type="submission" date="2021-03" db="EMBL/GenBank/DDBJ databases">
        <title>The complete genome sequence of Acetobacter suratthaniensis TBRC 1719.</title>
        <authorList>
            <person name="Charoenyingcharoen P."/>
            <person name="Yukphan P."/>
        </authorList>
    </citation>
    <scope>NUCLEOTIDE SEQUENCE [LARGE SCALE GENOMIC DNA]</scope>
    <source>
        <strain evidence="1 2">TBRC 1719</strain>
    </source>
</reference>
<gene>
    <name evidence="1" type="ORF">J2D75_13610</name>
</gene>
<protein>
    <submittedName>
        <fullName evidence="1">Uncharacterized protein</fullName>
    </submittedName>
</protein>
<keyword evidence="2" id="KW-1185">Reference proteome</keyword>
<evidence type="ECO:0000313" key="1">
    <source>
        <dbReference type="EMBL" id="MBO1329503.1"/>
    </source>
</evidence>
<accession>A0ABS3LQ52</accession>
<dbReference type="RefSeq" id="WP_207855344.1">
    <property type="nucleotide sequence ID" value="NZ_JAFVMG010000025.1"/>
</dbReference>
<evidence type="ECO:0000313" key="2">
    <source>
        <dbReference type="Proteomes" id="UP000664399"/>
    </source>
</evidence>
<comment type="caution">
    <text evidence="1">The sequence shown here is derived from an EMBL/GenBank/DDBJ whole genome shotgun (WGS) entry which is preliminary data.</text>
</comment>
<proteinExistence type="predicted"/>
<sequence>MTPKLWPPQCCVPAFVHAALLQLGVDYPYPDAIPKVIGIRVKPEDVNPLDLALADRLHPPSIRGSDAERQVNRMCCQIDSDLRLRRVPFKAIIEELWMDVLDEAMSRGAVVGLGVDYNMLMAAGPSDCSAQHVLRVLSLNNGIITLFDDSGESNQAVISVDPDRVREAVLSVEDGLWIINKATKLNFQYTLPWQD</sequence>
<organism evidence="1 2">
    <name type="scientific">Acetobacter suratthaniensis</name>
    <dbReference type="NCBI Taxonomy" id="1502841"/>
    <lineage>
        <taxon>Bacteria</taxon>
        <taxon>Pseudomonadati</taxon>
        <taxon>Pseudomonadota</taxon>
        <taxon>Alphaproteobacteria</taxon>
        <taxon>Acetobacterales</taxon>
        <taxon>Acetobacteraceae</taxon>
        <taxon>Acetobacter</taxon>
    </lineage>
</organism>
<name>A0ABS3LQ52_9PROT</name>
<dbReference type="Proteomes" id="UP000664399">
    <property type="component" value="Unassembled WGS sequence"/>
</dbReference>
<dbReference type="EMBL" id="JAFVMG010000025">
    <property type="protein sequence ID" value="MBO1329503.1"/>
    <property type="molecule type" value="Genomic_DNA"/>
</dbReference>